<feature type="region of interest" description="Disordered" evidence="1">
    <location>
        <begin position="78"/>
        <end position="157"/>
    </location>
</feature>
<dbReference type="EMBL" id="PQIB02000002">
    <property type="protein sequence ID" value="RLN36431.1"/>
    <property type="molecule type" value="Genomic_DNA"/>
</dbReference>
<reference evidence="3" key="1">
    <citation type="journal article" date="2019" name="Nat. Commun.">
        <title>The genome of broomcorn millet.</title>
        <authorList>
            <person name="Zou C."/>
            <person name="Miki D."/>
            <person name="Li D."/>
            <person name="Tang Q."/>
            <person name="Xiao L."/>
            <person name="Rajput S."/>
            <person name="Deng P."/>
            <person name="Jia W."/>
            <person name="Huang R."/>
            <person name="Zhang M."/>
            <person name="Sun Y."/>
            <person name="Hu J."/>
            <person name="Fu X."/>
            <person name="Schnable P.S."/>
            <person name="Li F."/>
            <person name="Zhang H."/>
            <person name="Feng B."/>
            <person name="Zhu X."/>
            <person name="Liu R."/>
            <person name="Schnable J.C."/>
            <person name="Zhu J.-K."/>
            <person name="Zhang H."/>
        </authorList>
    </citation>
    <scope>NUCLEOTIDE SEQUENCE [LARGE SCALE GENOMIC DNA]</scope>
</reference>
<evidence type="ECO:0000256" key="1">
    <source>
        <dbReference type="SAM" id="MobiDB-lite"/>
    </source>
</evidence>
<name>A0A3L6TDR7_PANMI</name>
<feature type="compositionally biased region" description="Low complexity" evidence="1">
    <location>
        <begin position="138"/>
        <end position="157"/>
    </location>
</feature>
<sequence length="157" mass="16723">MPSHLSSFCFLLSRSSARSRRARSSARSDERDAPAAAVGAGRMGSPSCEAPPPSQQQPLQAGLLTMPRAMASLAAPAGCSHLPRAGTRIRGRRRRCSSSGRAGARFRDRRRSSAPGRQGRRRDLRAAAHCRVREEAPGAEGAPEPEQEAALGEGRRG</sequence>
<evidence type="ECO:0000313" key="3">
    <source>
        <dbReference type="Proteomes" id="UP000275267"/>
    </source>
</evidence>
<comment type="caution">
    <text evidence="2">The sequence shown here is derived from an EMBL/GenBank/DDBJ whole genome shotgun (WGS) entry which is preliminary data.</text>
</comment>
<evidence type="ECO:0000313" key="2">
    <source>
        <dbReference type="EMBL" id="RLN36431.1"/>
    </source>
</evidence>
<dbReference type="Proteomes" id="UP000275267">
    <property type="component" value="Unassembled WGS sequence"/>
</dbReference>
<protein>
    <submittedName>
        <fullName evidence="2">Uncharacterized protein</fullName>
    </submittedName>
</protein>
<proteinExistence type="predicted"/>
<keyword evidence="3" id="KW-1185">Reference proteome</keyword>
<organism evidence="2 3">
    <name type="scientific">Panicum miliaceum</name>
    <name type="common">Proso millet</name>
    <name type="synonym">Broomcorn millet</name>
    <dbReference type="NCBI Taxonomy" id="4540"/>
    <lineage>
        <taxon>Eukaryota</taxon>
        <taxon>Viridiplantae</taxon>
        <taxon>Streptophyta</taxon>
        <taxon>Embryophyta</taxon>
        <taxon>Tracheophyta</taxon>
        <taxon>Spermatophyta</taxon>
        <taxon>Magnoliopsida</taxon>
        <taxon>Liliopsida</taxon>
        <taxon>Poales</taxon>
        <taxon>Poaceae</taxon>
        <taxon>PACMAD clade</taxon>
        <taxon>Panicoideae</taxon>
        <taxon>Panicodae</taxon>
        <taxon>Paniceae</taxon>
        <taxon>Panicinae</taxon>
        <taxon>Panicum</taxon>
        <taxon>Panicum sect. Panicum</taxon>
    </lineage>
</organism>
<gene>
    <name evidence="2" type="ORF">C2845_PM03G35720</name>
</gene>
<feature type="compositionally biased region" description="Basic residues" evidence="1">
    <location>
        <begin position="87"/>
        <end position="96"/>
    </location>
</feature>
<dbReference type="AlphaFoldDB" id="A0A3L6TDR7"/>
<feature type="compositionally biased region" description="Basic residues" evidence="1">
    <location>
        <begin position="107"/>
        <end position="123"/>
    </location>
</feature>
<feature type="region of interest" description="Disordered" evidence="1">
    <location>
        <begin position="15"/>
        <end position="58"/>
    </location>
</feature>
<accession>A0A3L6TDR7</accession>